<dbReference type="Pfam" id="PF02668">
    <property type="entry name" value="TauD"/>
    <property type="match status" value="1"/>
</dbReference>
<dbReference type="EMBL" id="NBII01000003">
    <property type="protein sequence ID" value="PAV20357.1"/>
    <property type="molecule type" value="Genomic_DNA"/>
</dbReference>
<evidence type="ECO:0000313" key="8">
    <source>
        <dbReference type="EMBL" id="PAV20357.1"/>
    </source>
</evidence>
<evidence type="ECO:0000256" key="2">
    <source>
        <dbReference type="ARBA" id="ARBA00022723"/>
    </source>
</evidence>
<dbReference type="AlphaFoldDB" id="A0A286UL65"/>
<keyword evidence="4" id="KW-0560">Oxidoreductase</keyword>
<accession>A0A286UL65</accession>
<dbReference type="Proteomes" id="UP000217199">
    <property type="component" value="Unassembled WGS sequence"/>
</dbReference>
<dbReference type="InterPro" id="IPR003819">
    <property type="entry name" value="TauD/TfdA-like"/>
</dbReference>
<evidence type="ECO:0000313" key="9">
    <source>
        <dbReference type="Proteomes" id="UP000217199"/>
    </source>
</evidence>
<feature type="region of interest" description="Disordered" evidence="6">
    <location>
        <begin position="394"/>
        <end position="416"/>
    </location>
</feature>
<dbReference type="SUPFAM" id="SSF51197">
    <property type="entry name" value="Clavaminate synthase-like"/>
    <property type="match status" value="1"/>
</dbReference>
<evidence type="ECO:0000256" key="5">
    <source>
        <dbReference type="ARBA" id="ARBA00023004"/>
    </source>
</evidence>
<dbReference type="GO" id="GO:0046872">
    <property type="term" value="F:metal ion binding"/>
    <property type="evidence" value="ECO:0007669"/>
    <property type="project" value="UniProtKB-KW"/>
</dbReference>
<dbReference type="PANTHER" id="PTHR30468">
    <property type="entry name" value="ALPHA-KETOGLUTARATE-DEPENDENT SULFONATE DIOXYGENASE"/>
    <property type="match status" value="1"/>
</dbReference>
<dbReference type="InterPro" id="IPR042098">
    <property type="entry name" value="TauD-like_sf"/>
</dbReference>
<sequence length="416" mass="46646">MAPVATEAQRSNVQDESTIKDLKAKIHSENNEKVIQSFNPFYSPSIADDGDKTYEYERYKPSFPVVDWEPLEPFDVTDRGHSADPEKRSLLSAATKVTQLTPVIGVEIEGVDLTQLSDTQKDELALLAAERGVVFFRNQSIDIHQQLELGRHYGPLHKHATTPVPREPGLEEVHVVYNDSSRRPDPAAFSKLELWHSDVSYELQPPSTTSLKGITIPPTGGDTLFSSGYALYSSLSPGFQTYLEGLTAVHSAKAQADGSRAAGLHVRRQEVETVHPLVRVHPVTGWKSVYVNPGFTRRIVGVPKAESDAILSFLFHQISENPDFQVRFRWERDSIAIWDNRIVTHSATFDFWPHRRHALRATPHGERPLSVADYESKFGKKALDRQQEIWKAHGVEDPLNKARNAGANSRPTGYND</sequence>
<dbReference type="STRING" id="2282107.A0A286UL65"/>
<evidence type="ECO:0000256" key="3">
    <source>
        <dbReference type="ARBA" id="ARBA00022964"/>
    </source>
</evidence>
<name>A0A286UL65_9AGAM</name>
<gene>
    <name evidence="8" type="ORF">PNOK_0298400</name>
</gene>
<feature type="domain" description="TauD/TfdA-like" evidence="7">
    <location>
        <begin position="97"/>
        <end position="362"/>
    </location>
</feature>
<evidence type="ECO:0000256" key="6">
    <source>
        <dbReference type="SAM" id="MobiDB-lite"/>
    </source>
</evidence>
<keyword evidence="5" id="KW-0408">Iron</keyword>
<keyword evidence="2" id="KW-0479">Metal-binding</keyword>
<dbReference type="GO" id="GO:0016706">
    <property type="term" value="F:2-oxoglutarate-dependent dioxygenase activity"/>
    <property type="evidence" value="ECO:0007669"/>
    <property type="project" value="TreeGrafter"/>
</dbReference>
<dbReference type="FunCoup" id="A0A286UL65">
    <property type="interactions" value="238"/>
</dbReference>
<reference evidence="8 9" key="1">
    <citation type="journal article" date="2017" name="Mol. Ecol.">
        <title>Comparative and population genomic landscape of Phellinus noxius: A hypervariable fungus causing root rot in trees.</title>
        <authorList>
            <person name="Chung C.L."/>
            <person name="Lee T.J."/>
            <person name="Akiba M."/>
            <person name="Lee H.H."/>
            <person name="Kuo T.H."/>
            <person name="Liu D."/>
            <person name="Ke H.M."/>
            <person name="Yokoi T."/>
            <person name="Roa M.B."/>
            <person name="Lu M.J."/>
            <person name="Chang Y.Y."/>
            <person name="Ann P.J."/>
            <person name="Tsai J.N."/>
            <person name="Chen C.Y."/>
            <person name="Tzean S.S."/>
            <person name="Ota Y."/>
            <person name="Hattori T."/>
            <person name="Sahashi N."/>
            <person name="Liou R.F."/>
            <person name="Kikuchi T."/>
            <person name="Tsai I.J."/>
        </authorList>
    </citation>
    <scope>NUCLEOTIDE SEQUENCE [LARGE SCALE GENOMIC DNA]</scope>
    <source>
        <strain evidence="8 9">FFPRI411160</strain>
    </source>
</reference>
<proteinExistence type="inferred from homology"/>
<evidence type="ECO:0000259" key="7">
    <source>
        <dbReference type="Pfam" id="PF02668"/>
    </source>
</evidence>
<dbReference type="GO" id="GO:0005737">
    <property type="term" value="C:cytoplasm"/>
    <property type="evidence" value="ECO:0007669"/>
    <property type="project" value="TreeGrafter"/>
</dbReference>
<dbReference type="PANTHER" id="PTHR30468:SF31">
    <property type="entry name" value="ALPHA-KETOGLUTARATE-DEPENDENT SULFONATE DIOXYGENASE-RELATED"/>
    <property type="match status" value="1"/>
</dbReference>
<comment type="similarity">
    <text evidence="1">Belongs to the TfdA dioxygenase family.</text>
</comment>
<keyword evidence="3 8" id="KW-0223">Dioxygenase</keyword>
<comment type="caution">
    <text evidence="8">The sequence shown here is derived from an EMBL/GenBank/DDBJ whole genome shotgun (WGS) entry which is preliminary data.</text>
</comment>
<evidence type="ECO:0000256" key="4">
    <source>
        <dbReference type="ARBA" id="ARBA00023002"/>
    </source>
</evidence>
<dbReference type="Gene3D" id="3.60.130.10">
    <property type="entry name" value="Clavaminate synthase-like"/>
    <property type="match status" value="1"/>
</dbReference>
<protein>
    <submittedName>
        <fullName evidence="8">Alpha-ketoglutarate-dependent sulfonate dioxygenase</fullName>
    </submittedName>
</protein>
<evidence type="ECO:0000256" key="1">
    <source>
        <dbReference type="ARBA" id="ARBA00005896"/>
    </source>
</evidence>
<dbReference type="OrthoDB" id="10257314at2759"/>
<keyword evidence="9" id="KW-1185">Reference proteome</keyword>
<feature type="compositionally biased region" description="Polar residues" evidence="6">
    <location>
        <begin position="406"/>
        <end position="416"/>
    </location>
</feature>
<dbReference type="FunFam" id="3.60.130.10:FF:000003">
    <property type="entry name" value="Alpha-ketoglutarate-dependent taurine dioxygenase"/>
    <property type="match status" value="1"/>
</dbReference>
<organism evidence="8 9">
    <name type="scientific">Pyrrhoderma noxium</name>
    <dbReference type="NCBI Taxonomy" id="2282107"/>
    <lineage>
        <taxon>Eukaryota</taxon>
        <taxon>Fungi</taxon>
        <taxon>Dikarya</taxon>
        <taxon>Basidiomycota</taxon>
        <taxon>Agaricomycotina</taxon>
        <taxon>Agaricomycetes</taxon>
        <taxon>Hymenochaetales</taxon>
        <taxon>Hymenochaetaceae</taxon>
        <taxon>Pyrrhoderma</taxon>
    </lineage>
</organism>
<dbReference type="InterPro" id="IPR051323">
    <property type="entry name" value="AtsK-like"/>
</dbReference>
<dbReference type="InParanoid" id="A0A286UL65"/>